<evidence type="ECO:0000256" key="1">
    <source>
        <dbReference type="SAM" id="Phobius"/>
    </source>
</evidence>
<gene>
    <name evidence="2" type="ORF">ACFOUR_15340</name>
</gene>
<keyword evidence="1" id="KW-0812">Transmembrane</keyword>
<evidence type="ECO:0000313" key="3">
    <source>
        <dbReference type="Proteomes" id="UP001595846"/>
    </source>
</evidence>
<keyword evidence="1" id="KW-1133">Transmembrane helix</keyword>
<name>A0ABD5NSR6_9EURY</name>
<keyword evidence="3" id="KW-1185">Reference proteome</keyword>
<dbReference type="AlphaFoldDB" id="A0ABD5NSR6"/>
<dbReference type="Pfam" id="PF26071">
    <property type="entry name" value="DUF8028"/>
    <property type="match status" value="1"/>
</dbReference>
<feature type="transmembrane region" description="Helical" evidence="1">
    <location>
        <begin position="12"/>
        <end position="30"/>
    </location>
</feature>
<reference evidence="2 3" key="1">
    <citation type="journal article" date="2019" name="Int. J. Syst. Evol. Microbiol.">
        <title>The Global Catalogue of Microorganisms (GCM) 10K type strain sequencing project: providing services to taxonomists for standard genome sequencing and annotation.</title>
        <authorList>
            <consortium name="The Broad Institute Genomics Platform"/>
            <consortium name="The Broad Institute Genome Sequencing Center for Infectious Disease"/>
            <person name="Wu L."/>
            <person name="Ma J."/>
        </authorList>
    </citation>
    <scope>NUCLEOTIDE SEQUENCE [LARGE SCALE GENOMIC DNA]</scope>
    <source>
        <strain evidence="2 3">IBRC-M 10256</strain>
    </source>
</reference>
<feature type="transmembrane region" description="Helical" evidence="1">
    <location>
        <begin position="36"/>
        <end position="53"/>
    </location>
</feature>
<proteinExistence type="predicted"/>
<evidence type="ECO:0000313" key="2">
    <source>
        <dbReference type="EMBL" id="MFC3959735.1"/>
    </source>
</evidence>
<protein>
    <submittedName>
        <fullName evidence="2">Uncharacterized protein</fullName>
    </submittedName>
</protein>
<dbReference type="EMBL" id="JBHSAQ010000013">
    <property type="protein sequence ID" value="MFC3959735.1"/>
    <property type="molecule type" value="Genomic_DNA"/>
</dbReference>
<keyword evidence="1" id="KW-0472">Membrane</keyword>
<accession>A0ABD5NSR6</accession>
<dbReference type="InterPro" id="IPR058341">
    <property type="entry name" value="DUF8028"/>
</dbReference>
<dbReference type="GeneID" id="73902361"/>
<organism evidence="2 3">
    <name type="scientific">Halovivax cerinus</name>
    <dbReference type="NCBI Taxonomy" id="1487865"/>
    <lineage>
        <taxon>Archaea</taxon>
        <taxon>Methanobacteriati</taxon>
        <taxon>Methanobacteriota</taxon>
        <taxon>Stenosarchaea group</taxon>
        <taxon>Halobacteria</taxon>
        <taxon>Halobacteriales</taxon>
        <taxon>Natrialbaceae</taxon>
        <taxon>Halovivax</taxon>
    </lineage>
</organism>
<sequence length="62" mass="6645">MPNAPTITTVSFWLGTLLPVVYLPLLVSGIDSGGRFGLLVSLLALNVVALVLGHDYPENRPR</sequence>
<dbReference type="Proteomes" id="UP001595846">
    <property type="component" value="Unassembled WGS sequence"/>
</dbReference>
<dbReference type="RefSeq" id="WP_256533249.1">
    <property type="nucleotide sequence ID" value="NZ_CP101824.1"/>
</dbReference>
<comment type="caution">
    <text evidence="2">The sequence shown here is derived from an EMBL/GenBank/DDBJ whole genome shotgun (WGS) entry which is preliminary data.</text>
</comment>